<dbReference type="GO" id="GO:0008270">
    <property type="term" value="F:zinc ion binding"/>
    <property type="evidence" value="ECO:0007669"/>
    <property type="project" value="UniProtKB-KW"/>
</dbReference>
<comment type="caution">
    <text evidence="8">The sequence shown here is derived from an EMBL/GenBank/DDBJ whole genome shotgun (WGS) entry which is preliminary data.</text>
</comment>
<keyword evidence="4" id="KW-0862">Zinc</keyword>
<feature type="region of interest" description="Disordered" evidence="6">
    <location>
        <begin position="369"/>
        <end position="392"/>
    </location>
</feature>
<gene>
    <name evidence="8" type="ORF">C9374_012832</name>
</gene>
<dbReference type="Gene3D" id="3.30.1740.10">
    <property type="entry name" value="Zinc finger, PARP-type"/>
    <property type="match status" value="1"/>
</dbReference>
<evidence type="ECO:0000256" key="3">
    <source>
        <dbReference type="ARBA" id="ARBA00022771"/>
    </source>
</evidence>
<name>A0AA88KBI6_NAELO</name>
<evidence type="ECO:0000313" key="9">
    <source>
        <dbReference type="Proteomes" id="UP000816034"/>
    </source>
</evidence>
<proteinExistence type="predicted"/>
<dbReference type="SUPFAM" id="SSF57850">
    <property type="entry name" value="RING/U-box"/>
    <property type="match status" value="1"/>
</dbReference>
<keyword evidence="9" id="KW-1185">Reference proteome</keyword>
<keyword evidence="5" id="KW-0539">Nucleus</keyword>
<keyword evidence="2" id="KW-0479">Metal-binding</keyword>
<protein>
    <recommendedName>
        <fullName evidence="7">PARP-type domain-containing protein</fullName>
    </recommendedName>
</protein>
<dbReference type="InterPro" id="IPR036957">
    <property type="entry name" value="Znf_PARP_sf"/>
</dbReference>
<dbReference type="GeneID" id="68105286"/>
<evidence type="ECO:0000256" key="6">
    <source>
        <dbReference type="SAM" id="MobiDB-lite"/>
    </source>
</evidence>
<dbReference type="Proteomes" id="UP000816034">
    <property type="component" value="Unassembled WGS sequence"/>
</dbReference>
<dbReference type="RefSeq" id="XP_044542274.1">
    <property type="nucleotide sequence ID" value="XM_044688642.1"/>
</dbReference>
<evidence type="ECO:0000256" key="2">
    <source>
        <dbReference type="ARBA" id="ARBA00022723"/>
    </source>
</evidence>
<evidence type="ECO:0000256" key="1">
    <source>
        <dbReference type="ARBA" id="ARBA00004123"/>
    </source>
</evidence>
<comment type="subcellular location">
    <subcellularLocation>
        <location evidence="1">Nucleus</location>
    </subcellularLocation>
</comment>
<dbReference type="EMBL" id="PYSW02000060">
    <property type="protein sequence ID" value="KAG2373100.1"/>
    <property type="molecule type" value="Genomic_DNA"/>
</dbReference>
<dbReference type="GO" id="GO:0005634">
    <property type="term" value="C:nucleus"/>
    <property type="evidence" value="ECO:0007669"/>
    <property type="project" value="UniProtKB-SubCell"/>
</dbReference>
<evidence type="ECO:0000259" key="7">
    <source>
        <dbReference type="PROSITE" id="PS50064"/>
    </source>
</evidence>
<dbReference type="InterPro" id="IPR001510">
    <property type="entry name" value="Znf_PARP"/>
</dbReference>
<evidence type="ECO:0000313" key="8">
    <source>
        <dbReference type="EMBL" id="KAG2373100.1"/>
    </source>
</evidence>
<dbReference type="AlphaFoldDB" id="A0AA88KBI6"/>
<dbReference type="SUPFAM" id="SSF57716">
    <property type="entry name" value="Glucocorticoid receptor-like (DNA-binding domain)"/>
    <property type="match status" value="1"/>
</dbReference>
<sequence length="410" mass="46666">MKIPLTYRPAFLQDMLFRMPELVSYIVDFLDIVTLIKLSECNKQYFGMPNSAAISGASLNQDSSSLLNDCSLWMRLCIRYHCENTVHQQFNHCSASDIEQLDSNKKREFITLASQCVILEYQTQESDSEDKPNQASYSVEVSRSNRAKCRSCHHSITDEHRGCMSFEDSYHEYMQNWFYHIGCFKTLLRAHKVKQREITGSKHLLRALIDPIYDEIREQLIAQRRSHALVCDSCWNLISAESCFVKEHCTDVNASPFHLCHDCFFSPPQVQGHVNHNVMDMITSAATLAIPVTPSFQLSCSTCEAKIKGALFVCQNCDQCYLCEKCFNDIDSSDHSSDSSNTCTESPHANHHFFLHGKVQSEQQDLDCSGDKKRKRISTNSEGSETLEPGPKKVSLFSMAEALGFDLIRE</sequence>
<accession>A0AA88KBI6</accession>
<feature type="domain" description="PARP-type" evidence="7">
    <location>
        <begin position="137"/>
        <end position="204"/>
    </location>
</feature>
<reference evidence="8 9" key="1">
    <citation type="journal article" date="2018" name="BMC Genomics">
        <title>The genome of Naegleria lovaniensis, the basis for a comparative approach to unravel pathogenicity factors of the human pathogenic amoeba N. fowleri.</title>
        <authorList>
            <person name="Liechti N."/>
            <person name="Schurch N."/>
            <person name="Bruggmann R."/>
            <person name="Wittwer M."/>
        </authorList>
    </citation>
    <scope>NUCLEOTIDE SEQUENCE [LARGE SCALE GENOMIC DNA]</scope>
    <source>
        <strain evidence="8 9">ATCC 30569</strain>
    </source>
</reference>
<keyword evidence="3" id="KW-0863">Zinc-finger</keyword>
<evidence type="ECO:0000256" key="5">
    <source>
        <dbReference type="ARBA" id="ARBA00023242"/>
    </source>
</evidence>
<organism evidence="8 9">
    <name type="scientific">Naegleria lovaniensis</name>
    <name type="common">Amoeba</name>
    <dbReference type="NCBI Taxonomy" id="51637"/>
    <lineage>
        <taxon>Eukaryota</taxon>
        <taxon>Discoba</taxon>
        <taxon>Heterolobosea</taxon>
        <taxon>Tetramitia</taxon>
        <taxon>Eutetramitia</taxon>
        <taxon>Vahlkampfiidae</taxon>
        <taxon>Naegleria</taxon>
    </lineage>
</organism>
<dbReference type="PROSITE" id="PS50064">
    <property type="entry name" value="ZF_PARP_2"/>
    <property type="match status" value="1"/>
</dbReference>
<dbReference type="GO" id="GO:0003677">
    <property type="term" value="F:DNA binding"/>
    <property type="evidence" value="ECO:0007669"/>
    <property type="project" value="InterPro"/>
</dbReference>
<evidence type="ECO:0000256" key="4">
    <source>
        <dbReference type="ARBA" id="ARBA00022833"/>
    </source>
</evidence>